<dbReference type="Pfam" id="PF00132">
    <property type="entry name" value="Hexapep"/>
    <property type="match status" value="1"/>
</dbReference>
<dbReference type="InterPro" id="IPR018357">
    <property type="entry name" value="Hexapep_transf_CS"/>
</dbReference>
<accession>A0AAN2PJL5</accession>
<dbReference type="EMBL" id="CCXW01000001">
    <property type="protein sequence ID" value="CEG33847.1"/>
    <property type="molecule type" value="Genomic_DNA"/>
</dbReference>
<evidence type="ECO:0000256" key="2">
    <source>
        <dbReference type="ARBA" id="ARBA00022737"/>
    </source>
</evidence>
<name>A0AAN2PJL5_9BACI</name>
<dbReference type="PROSITE" id="PS00101">
    <property type="entry name" value="HEXAPEP_TRANSFERASES"/>
    <property type="match status" value="1"/>
</dbReference>
<protein>
    <submittedName>
        <fullName evidence="3">Chloramphenicol acetyltransferase</fullName>
    </submittedName>
</protein>
<dbReference type="PANTHER" id="PTHR43300:SF11">
    <property type="entry name" value="ACETYLTRANSFERASE RV3034C-RELATED"/>
    <property type="match status" value="1"/>
</dbReference>
<comment type="caution">
    <text evidence="3">The sequence shown here is derived from an EMBL/GenBank/DDBJ whole genome shotgun (WGS) entry which is preliminary data.</text>
</comment>
<keyword evidence="1" id="KW-0808">Transferase</keyword>
<evidence type="ECO:0000313" key="3">
    <source>
        <dbReference type="EMBL" id="CEG33847.1"/>
    </source>
</evidence>
<keyword evidence="4" id="KW-1185">Reference proteome</keyword>
<dbReference type="SUPFAM" id="SSF51161">
    <property type="entry name" value="Trimeric LpxA-like enzymes"/>
    <property type="match status" value="1"/>
</dbReference>
<gene>
    <name evidence="3" type="ORF">BN1180_04029</name>
</gene>
<evidence type="ECO:0000256" key="1">
    <source>
        <dbReference type="ARBA" id="ARBA00022679"/>
    </source>
</evidence>
<keyword evidence="2" id="KW-0677">Repeat</keyword>
<dbReference type="GO" id="GO:0016740">
    <property type="term" value="F:transferase activity"/>
    <property type="evidence" value="ECO:0007669"/>
    <property type="project" value="UniProtKB-KW"/>
</dbReference>
<dbReference type="Gene3D" id="2.160.10.10">
    <property type="entry name" value="Hexapeptide repeat proteins"/>
    <property type="match status" value="1"/>
</dbReference>
<reference evidence="3 4" key="1">
    <citation type="journal article" date="2014" name="Genome Announc.">
        <title>Genome Sequence of Bacillus simplex Strain P558, Isolated from a Human Fecal Sample.</title>
        <authorList>
            <person name="Croce O."/>
            <person name="Hugon P."/>
            <person name="Lagier J.C."/>
            <person name="Bibi F."/>
            <person name="Robert C."/>
            <person name="Azhar E.I."/>
            <person name="Raoult D."/>
            <person name="Fournier P.E."/>
        </authorList>
    </citation>
    <scope>NUCLEOTIDE SEQUENCE [LARGE SCALE GENOMIC DNA]</scope>
    <source>
        <strain evidence="3 4">P558</strain>
    </source>
</reference>
<dbReference type="Proteomes" id="UP000182110">
    <property type="component" value="Unassembled WGS sequence"/>
</dbReference>
<dbReference type="InterPro" id="IPR050179">
    <property type="entry name" value="Trans_hexapeptide_repeat"/>
</dbReference>
<organism evidence="3 4">
    <name type="scientific">Peribacillus simplex</name>
    <dbReference type="NCBI Taxonomy" id="1478"/>
    <lineage>
        <taxon>Bacteria</taxon>
        <taxon>Bacillati</taxon>
        <taxon>Bacillota</taxon>
        <taxon>Bacilli</taxon>
        <taxon>Bacillales</taxon>
        <taxon>Bacillaceae</taxon>
        <taxon>Peribacillus</taxon>
    </lineage>
</organism>
<proteinExistence type="predicted"/>
<evidence type="ECO:0000313" key="4">
    <source>
        <dbReference type="Proteomes" id="UP000182110"/>
    </source>
</evidence>
<dbReference type="InterPro" id="IPR001451">
    <property type="entry name" value="Hexapep"/>
</dbReference>
<dbReference type="InterPro" id="IPR011004">
    <property type="entry name" value="Trimer_LpxA-like_sf"/>
</dbReference>
<sequence length="182" mass="20171">MGIIKTIKLLRCKLLILKHKNITIGENSTFGRGTVFYAPNKMTIGNNVYIGKYCSFETDIEISDDVLFGNNVGLIGKYDHDYSCIGKSIKDSPWIGEQDYCFKGKNLKIVIERDTWIGYGAVIVSGVRIGRGSVVAAGSLVLKDVEPYTIVAGNPARKITKRFTADQIEEHELLYTGNENGE</sequence>
<dbReference type="AlphaFoldDB" id="A0AAN2PJL5"/>
<dbReference type="PANTHER" id="PTHR43300">
    <property type="entry name" value="ACETYLTRANSFERASE"/>
    <property type="match status" value="1"/>
</dbReference>